<feature type="compositionally biased region" description="Basic and acidic residues" evidence="9">
    <location>
        <begin position="101"/>
        <end position="117"/>
    </location>
</feature>
<evidence type="ECO:0000313" key="12">
    <source>
        <dbReference type="Proteomes" id="UP001386955"/>
    </source>
</evidence>
<name>A0AAN9SEM6_PSOTE</name>
<evidence type="ECO:0000313" key="11">
    <source>
        <dbReference type="EMBL" id="KAK7395214.1"/>
    </source>
</evidence>
<comment type="similarity">
    <text evidence="2">Belongs to the RETICULATA family.</text>
</comment>
<feature type="region of interest" description="Disordered" evidence="9">
    <location>
        <begin position="101"/>
        <end position="155"/>
    </location>
</feature>
<feature type="transmembrane region" description="Helical" evidence="10">
    <location>
        <begin position="261"/>
        <end position="284"/>
    </location>
</feature>
<dbReference type="PANTHER" id="PTHR31038:SF10">
    <property type="entry name" value="OS04G0524400 PROTEIN"/>
    <property type="match status" value="1"/>
</dbReference>
<dbReference type="GO" id="GO:0099402">
    <property type="term" value="P:plant organ development"/>
    <property type="evidence" value="ECO:0007669"/>
    <property type="project" value="TreeGrafter"/>
</dbReference>
<feature type="compositionally biased region" description="Gly residues" evidence="9">
    <location>
        <begin position="124"/>
        <end position="146"/>
    </location>
</feature>
<dbReference type="PANTHER" id="PTHR31038">
    <property type="entry name" value="EXPRESSED PROTEIN-RELATED"/>
    <property type="match status" value="1"/>
</dbReference>
<evidence type="ECO:0000256" key="4">
    <source>
        <dbReference type="ARBA" id="ARBA00022640"/>
    </source>
</evidence>
<comment type="subcellular location">
    <subcellularLocation>
        <location evidence="1">Plastid</location>
        <location evidence="1">Chloroplast membrane</location>
        <topology evidence="1">Multi-pass membrane protein</topology>
    </subcellularLocation>
</comment>
<evidence type="ECO:0000256" key="8">
    <source>
        <dbReference type="ARBA" id="ARBA00023136"/>
    </source>
</evidence>
<evidence type="ECO:0000256" key="5">
    <source>
        <dbReference type="ARBA" id="ARBA00022692"/>
    </source>
</evidence>
<dbReference type="Proteomes" id="UP001386955">
    <property type="component" value="Unassembled WGS sequence"/>
</dbReference>
<keyword evidence="3" id="KW-0150">Chloroplast</keyword>
<keyword evidence="4" id="KW-0934">Plastid</keyword>
<keyword evidence="7 10" id="KW-1133">Transmembrane helix</keyword>
<keyword evidence="12" id="KW-1185">Reference proteome</keyword>
<evidence type="ECO:0000256" key="9">
    <source>
        <dbReference type="SAM" id="MobiDB-lite"/>
    </source>
</evidence>
<dbReference type="Pfam" id="PF11891">
    <property type="entry name" value="RETICULATA-like"/>
    <property type="match status" value="1"/>
</dbReference>
<evidence type="ECO:0000256" key="7">
    <source>
        <dbReference type="ARBA" id="ARBA00022989"/>
    </source>
</evidence>
<sequence length="444" mass="47817">MAGCSSNFSVAGVANVRKEAFLGNLVYQESSKIRLSFRGVLNEAAFPVLRGSKYGRSCVPMQKKAVFFVMSMSQPSAESESAVISIGFSEGGGDSVMRKDYETQESKPDSKIDRNDDNGVVLDGSGGNGSFGSGGSGDGSGGGGGDNDSNDNEEEEFGPLLRYDEVMRETQARGATLPLDMIEAAKSVGIRKVLLLRYLDLQGSFWPLGFFVKSCSMLRNRMLADPAFLFKIGSEIVIDTCCATFAEIQKRGKDFWAEFELYLADLLVGLVVNVALVGMLAPYARIGKPSISSGFLGGMQKAYAALPSSVFEAERPGCRFSVQQRLGTYFYKGIMYGAVGFACGIIGQGIANMIMTAKRSIKKSKEDIPVPPLIKSAALWGVFLAVSSNTRYQIVNGLERLVEASPLAKQVPPVALAFTVGVRFANNVYGGMQFVDWARWSGVQ</sequence>
<feature type="transmembrane region" description="Helical" evidence="10">
    <location>
        <begin position="334"/>
        <end position="355"/>
    </location>
</feature>
<evidence type="ECO:0000256" key="10">
    <source>
        <dbReference type="SAM" id="Phobius"/>
    </source>
</evidence>
<accession>A0AAN9SEM6</accession>
<organism evidence="11 12">
    <name type="scientific">Psophocarpus tetragonolobus</name>
    <name type="common">Winged bean</name>
    <name type="synonym">Dolichos tetragonolobus</name>
    <dbReference type="NCBI Taxonomy" id="3891"/>
    <lineage>
        <taxon>Eukaryota</taxon>
        <taxon>Viridiplantae</taxon>
        <taxon>Streptophyta</taxon>
        <taxon>Embryophyta</taxon>
        <taxon>Tracheophyta</taxon>
        <taxon>Spermatophyta</taxon>
        <taxon>Magnoliopsida</taxon>
        <taxon>eudicotyledons</taxon>
        <taxon>Gunneridae</taxon>
        <taxon>Pentapetalae</taxon>
        <taxon>rosids</taxon>
        <taxon>fabids</taxon>
        <taxon>Fabales</taxon>
        <taxon>Fabaceae</taxon>
        <taxon>Papilionoideae</taxon>
        <taxon>50 kb inversion clade</taxon>
        <taxon>NPAAA clade</taxon>
        <taxon>indigoferoid/millettioid clade</taxon>
        <taxon>Phaseoleae</taxon>
        <taxon>Psophocarpus</taxon>
    </lineage>
</organism>
<evidence type="ECO:0000256" key="2">
    <source>
        <dbReference type="ARBA" id="ARBA00010793"/>
    </source>
</evidence>
<dbReference type="AlphaFoldDB" id="A0AAN9SEM6"/>
<dbReference type="GO" id="GO:0009706">
    <property type="term" value="C:chloroplast inner membrane"/>
    <property type="evidence" value="ECO:0007669"/>
    <property type="project" value="TreeGrafter"/>
</dbReference>
<comment type="caution">
    <text evidence="11">The sequence shown here is derived from an EMBL/GenBank/DDBJ whole genome shotgun (WGS) entry which is preliminary data.</text>
</comment>
<evidence type="ECO:0000256" key="1">
    <source>
        <dbReference type="ARBA" id="ARBA00004508"/>
    </source>
</evidence>
<dbReference type="InterPro" id="IPR021825">
    <property type="entry name" value="RETICULATA-related"/>
</dbReference>
<keyword evidence="8 10" id="KW-0472">Membrane</keyword>
<keyword evidence="6" id="KW-0809">Transit peptide</keyword>
<evidence type="ECO:0000256" key="6">
    <source>
        <dbReference type="ARBA" id="ARBA00022946"/>
    </source>
</evidence>
<protein>
    <submittedName>
        <fullName evidence="11">Uncharacterized protein</fullName>
    </submittedName>
</protein>
<dbReference type="EMBL" id="JAYMYS010000004">
    <property type="protein sequence ID" value="KAK7395214.1"/>
    <property type="molecule type" value="Genomic_DNA"/>
</dbReference>
<evidence type="ECO:0000256" key="3">
    <source>
        <dbReference type="ARBA" id="ARBA00022528"/>
    </source>
</evidence>
<keyword evidence="5 10" id="KW-0812">Transmembrane</keyword>
<proteinExistence type="inferred from homology"/>
<gene>
    <name evidence="11" type="ORF">VNO78_15762</name>
</gene>
<reference evidence="11 12" key="1">
    <citation type="submission" date="2024-01" db="EMBL/GenBank/DDBJ databases">
        <title>The genomes of 5 underutilized Papilionoideae crops provide insights into root nodulation and disease resistanc.</title>
        <authorList>
            <person name="Jiang F."/>
        </authorList>
    </citation>
    <scope>NUCLEOTIDE SEQUENCE [LARGE SCALE GENOMIC DNA]</scope>
    <source>
        <strain evidence="11">DUOXIRENSHENG_FW03</strain>
        <tissue evidence="11">Leaves</tissue>
    </source>
</reference>